<proteinExistence type="inferred from homology"/>
<dbReference type="RefSeq" id="XP_003056028.1">
    <property type="nucleotide sequence ID" value="XM_003055982.1"/>
</dbReference>
<reference evidence="4" key="1">
    <citation type="journal article" date="2009" name="Science">
        <title>Green evolution and dynamic adaptations revealed by genomes of the marine picoeukaryotes Micromonas.</title>
        <authorList>
            <person name="Worden A.Z."/>
            <person name="Lee J.H."/>
            <person name="Mock T."/>
            <person name="Rouze P."/>
            <person name="Simmons M.P."/>
            <person name="Aerts A.L."/>
            <person name="Allen A.E."/>
            <person name="Cuvelier M.L."/>
            <person name="Derelle E."/>
            <person name="Everett M.V."/>
            <person name="Foulon E."/>
            <person name="Grimwood J."/>
            <person name="Gundlach H."/>
            <person name="Henrissat B."/>
            <person name="Napoli C."/>
            <person name="McDonald S.M."/>
            <person name="Parker M.S."/>
            <person name="Rombauts S."/>
            <person name="Salamov A."/>
            <person name="Von Dassow P."/>
            <person name="Badger J.H."/>
            <person name="Coutinho P.M."/>
            <person name="Demir E."/>
            <person name="Dubchak I."/>
            <person name="Gentemann C."/>
            <person name="Eikrem W."/>
            <person name="Gready J.E."/>
            <person name="John U."/>
            <person name="Lanier W."/>
            <person name="Lindquist E.A."/>
            <person name="Lucas S."/>
            <person name="Mayer K.F."/>
            <person name="Moreau H."/>
            <person name="Not F."/>
            <person name="Otillar R."/>
            <person name="Panaud O."/>
            <person name="Pangilinan J."/>
            <person name="Paulsen I."/>
            <person name="Piegu B."/>
            <person name="Poliakov A."/>
            <person name="Robbens S."/>
            <person name="Schmutz J."/>
            <person name="Toulza E."/>
            <person name="Wyss T."/>
            <person name="Zelensky A."/>
            <person name="Zhou K."/>
            <person name="Armbrust E.V."/>
            <person name="Bhattacharya D."/>
            <person name="Goodenough U.W."/>
            <person name="Van de Peer Y."/>
            <person name="Grigoriev I.V."/>
        </authorList>
    </citation>
    <scope>NUCLEOTIDE SEQUENCE [LARGE SCALE GENOMIC DNA]</scope>
    <source>
        <strain evidence="4">CCMP1545</strain>
    </source>
</reference>
<keyword evidence="5" id="KW-1185">Reference proteome</keyword>
<dbReference type="Proteomes" id="UP000001876">
    <property type="component" value="Unassembled WGS sequence"/>
</dbReference>
<feature type="region of interest" description="Disordered" evidence="3">
    <location>
        <begin position="1"/>
        <end position="27"/>
    </location>
</feature>
<comment type="similarity">
    <text evidence="1">Belongs to the sel-1 family.</text>
</comment>
<feature type="coiled-coil region" evidence="2">
    <location>
        <begin position="32"/>
        <end position="66"/>
    </location>
</feature>
<evidence type="ECO:0000256" key="2">
    <source>
        <dbReference type="SAM" id="Coils"/>
    </source>
</evidence>
<dbReference type="OrthoDB" id="272077at2759"/>
<evidence type="ECO:0000256" key="3">
    <source>
        <dbReference type="SAM" id="MobiDB-lite"/>
    </source>
</evidence>
<keyword evidence="2" id="KW-0175">Coiled coil</keyword>
<dbReference type="Gene3D" id="1.25.40.10">
    <property type="entry name" value="Tetratricopeptide repeat domain"/>
    <property type="match status" value="1"/>
</dbReference>
<dbReference type="AlphaFoldDB" id="C1MKP0"/>
<dbReference type="STRING" id="564608.C1MKP0"/>
<dbReference type="PANTHER" id="PTHR11102">
    <property type="entry name" value="SEL-1-LIKE PROTEIN"/>
    <property type="match status" value="1"/>
</dbReference>
<accession>C1MKP0</accession>
<gene>
    <name evidence="4" type="ORF">MICPUCDRAFT_38460</name>
</gene>
<evidence type="ECO:0000313" key="5">
    <source>
        <dbReference type="Proteomes" id="UP000001876"/>
    </source>
</evidence>
<organism evidence="5">
    <name type="scientific">Micromonas pusilla (strain CCMP1545)</name>
    <name type="common">Picoplanktonic green alga</name>
    <dbReference type="NCBI Taxonomy" id="564608"/>
    <lineage>
        <taxon>Eukaryota</taxon>
        <taxon>Viridiplantae</taxon>
        <taxon>Chlorophyta</taxon>
        <taxon>Mamiellophyceae</taxon>
        <taxon>Mamiellales</taxon>
        <taxon>Mamiellaceae</taxon>
        <taxon>Micromonas</taxon>
    </lineage>
</organism>
<evidence type="ECO:0000313" key="4">
    <source>
        <dbReference type="EMBL" id="EEH59404.1"/>
    </source>
</evidence>
<dbReference type="InterPro" id="IPR006597">
    <property type="entry name" value="Sel1-like"/>
</dbReference>
<dbReference type="eggNOG" id="KOG1550">
    <property type="taxonomic scope" value="Eukaryota"/>
</dbReference>
<dbReference type="InterPro" id="IPR011990">
    <property type="entry name" value="TPR-like_helical_dom_sf"/>
</dbReference>
<name>C1MKP0_MICPC</name>
<protein>
    <submittedName>
        <fullName evidence="4">Predicted protein</fullName>
    </submittedName>
</protein>
<dbReference type="GeneID" id="9681517"/>
<dbReference type="PANTHER" id="PTHR11102:SF160">
    <property type="entry name" value="ERAD-ASSOCIATED E3 UBIQUITIN-PROTEIN LIGASE COMPONENT HRD3"/>
    <property type="match status" value="1"/>
</dbReference>
<sequence length="259" mass="28894">MSNERKRRRADPPAREAPSVDVDDDVSPGDVLRLVSARFDELEEKLERVREEHVETRAELTATRRTPAELIDIVKSVNPTFDVNEQLASVVFSHVTDVCTRVALSLVNSVWRKASKVASSQPLTLRFNIEMLEWYKKGALHGNTECEMIVGCVYYHGVLVKKDIDTASQYFEKVAAKGDAVAQNSVGCCLFEKGRYDESFKWFTKAAAQGIISADCNLGIAYEHGCGVTKDIPKALEMYTKAAEKGDDLAAKFLRKLTK</sequence>
<dbReference type="EMBL" id="GG663736">
    <property type="protein sequence ID" value="EEH59404.1"/>
    <property type="molecule type" value="Genomic_DNA"/>
</dbReference>
<dbReference type="InterPro" id="IPR050767">
    <property type="entry name" value="Sel1_AlgK"/>
</dbReference>
<dbReference type="Pfam" id="PF08238">
    <property type="entry name" value="Sel1"/>
    <property type="match status" value="4"/>
</dbReference>
<dbReference type="SUPFAM" id="SSF81901">
    <property type="entry name" value="HCP-like"/>
    <property type="match status" value="1"/>
</dbReference>
<dbReference type="SMART" id="SM00671">
    <property type="entry name" value="SEL1"/>
    <property type="match status" value="3"/>
</dbReference>
<evidence type="ECO:0000256" key="1">
    <source>
        <dbReference type="ARBA" id="ARBA00038101"/>
    </source>
</evidence>
<dbReference type="KEGG" id="mpp:MICPUCDRAFT_38460"/>